<organism evidence="3 4">
    <name type="scientific">Parendozoicomonas callyspongiae</name>
    <dbReference type="NCBI Taxonomy" id="2942213"/>
    <lineage>
        <taxon>Bacteria</taxon>
        <taxon>Pseudomonadati</taxon>
        <taxon>Pseudomonadota</taxon>
        <taxon>Gammaproteobacteria</taxon>
        <taxon>Oceanospirillales</taxon>
        <taxon>Endozoicomonadaceae</taxon>
        <taxon>Parendozoicomonas</taxon>
    </lineage>
</organism>
<dbReference type="Proteomes" id="UP001203338">
    <property type="component" value="Unassembled WGS sequence"/>
</dbReference>
<comment type="caution">
    <text evidence="3">The sequence shown here is derived from an EMBL/GenBank/DDBJ whole genome shotgun (WGS) entry which is preliminary data.</text>
</comment>
<feature type="compositionally biased region" description="Polar residues" evidence="1">
    <location>
        <begin position="913"/>
        <end position="934"/>
    </location>
</feature>
<evidence type="ECO:0000256" key="2">
    <source>
        <dbReference type="SAM" id="SignalP"/>
    </source>
</evidence>
<accession>A0ABT0PHY1</accession>
<evidence type="ECO:0000256" key="1">
    <source>
        <dbReference type="SAM" id="MobiDB-lite"/>
    </source>
</evidence>
<sequence>MAILQRFAGYILIFLTACSGAAAYASGKKHAPAGSGPQQLTQYPIPAGYRALAPAQHQAVPLAVSANLQGVWAQPDGYWFVNLTNSAGNMEAVIYWPKISKSQSAAGMKQTSYFTAASSSGFAAVISSDGTDFSSLSGITLVGPESTSTGQFEVVELSQDGLDFTPIPAGISEDGLTVFALGHSMGKEGNPTTLDYVIWQRKDADSMFTRQTGRIIPSSSSISDIRFKGINNLQDGSCLITVAGKRPGGAEPHPYEERYFLTRSKGENHFVQSNPSIYGYTVGISSGKYPSDSLTQGVLSAQNSEGDTQLNMRFIHEGSHYINSSPITLTSESQFPINSLDSNPIRSAAPDFGFLGNPLVNAPAGVSSGGTGTGYIYWNNTFMPFREYMVNIMKIPDAANWSDSDVNAVCANWNNSGSSFYGWHSKPTDGESFLFLAFDGETTSDHKDGQAAAYYYQPSLHEQTESLMQEKPVDPVQEKIKDLSANVERLKLNELQALPSATITRYNSSAELDYQKIPVAPRYITPAFLSPDGRLIANDTSTGRLQPLVMGLDQSGIQLKAIQGKENYDILVTASDAGGHYCGMAFPPDSTTSNTESNPATEVWLWGDVDEEPIYIGAANHTQDELLIPLHFDYTNPNMYTVIVIGMNSEKNQTSTLGGWKKNGKNNKLLLTAMPDNGAKERHVRLYNSHYAGTIFVNSVQRGTKGDDVCIEVYGFQGDYDNPTGLQLINDDATEPYGTILSFQLTDMGTGDLIWITSDQDDSVLSHAQFGYSNPPKKLDNIRPMFRIPNALQPAFHTMQMAPSRYHLNGACFSDAPINNDEVPGSLVFSPRSQTLMTGQEFLAECDLGEQTKDWKGVVFLEVIDGQPDDLFYYKIYVADAGNGKGDFFQLAVPQPQSSSAISSESDESTRSNTPVLQTPVTSSSDGLITTAENPAPSNIVGPVGPISPVPSQFIQQSSCKKAQQLSRREAKQTTDNATTLDINHPAGNVYGFQHSDKTRRVVNVNTCFKGTEIMWPAIYSKVPGEMHWNFKEWLPSPFSTFEEGEECVATLADKSFTHIYGARIQRGYYGQITSSQSGYWVYLDQAEQWLWFDLPNPPFMQSSGISVMPTFMQNSVTSIIQGNQRHQKKVHRILGEPVLVQGDDHAGFQGLLSRHLALAANSRTSEEPYGIHTANALTKKFRSAKARYASTIDKRLFDDRLKSIAKEKKGAEGIPNTVWEIFTPEIYRLQYISSPQAAAYTKH</sequence>
<keyword evidence="2" id="KW-0732">Signal</keyword>
<evidence type="ECO:0000313" key="4">
    <source>
        <dbReference type="Proteomes" id="UP001203338"/>
    </source>
</evidence>
<dbReference type="EMBL" id="JAMFLX010000015">
    <property type="protein sequence ID" value="MCL6270611.1"/>
    <property type="molecule type" value="Genomic_DNA"/>
</dbReference>
<feature type="signal peptide" evidence="2">
    <location>
        <begin position="1"/>
        <end position="25"/>
    </location>
</feature>
<dbReference type="PROSITE" id="PS51257">
    <property type="entry name" value="PROKAR_LIPOPROTEIN"/>
    <property type="match status" value="1"/>
</dbReference>
<feature type="region of interest" description="Disordered" evidence="1">
    <location>
        <begin position="899"/>
        <end position="934"/>
    </location>
</feature>
<name>A0ABT0PHY1_9GAMM</name>
<evidence type="ECO:0000313" key="3">
    <source>
        <dbReference type="EMBL" id="MCL6270611.1"/>
    </source>
</evidence>
<gene>
    <name evidence="3" type="ORF">M3P05_11815</name>
</gene>
<dbReference type="RefSeq" id="WP_249699864.1">
    <property type="nucleotide sequence ID" value="NZ_JAMFLX010000015.1"/>
</dbReference>
<proteinExistence type="predicted"/>
<reference evidence="3 4" key="1">
    <citation type="submission" date="2022-05" db="EMBL/GenBank/DDBJ databases">
        <authorList>
            <person name="Park J.-S."/>
        </authorList>
    </citation>
    <scope>NUCLEOTIDE SEQUENCE [LARGE SCALE GENOMIC DNA]</scope>
    <source>
        <strain evidence="3 4">2012CJ34-2</strain>
    </source>
</reference>
<keyword evidence="4" id="KW-1185">Reference proteome</keyword>
<feature type="chain" id="PRO_5046702414" evidence="2">
    <location>
        <begin position="26"/>
        <end position="1244"/>
    </location>
</feature>
<protein>
    <submittedName>
        <fullName evidence="3">Uncharacterized protein</fullName>
    </submittedName>
</protein>